<dbReference type="VEuPathDB" id="VectorBase:MDOA014523"/>
<reference evidence="10" key="1">
    <citation type="submission" date="2020-05" db="UniProtKB">
        <authorList>
            <consortium name="EnsemblMetazoa"/>
        </authorList>
    </citation>
    <scope>IDENTIFICATION</scope>
    <source>
        <strain evidence="10">Aabys</strain>
    </source>
</reference>
<evidence type="ECO:0000259" key="9">
    <source>
        <dbReference type="PROSITE" id="PS50278"/>
    </source>
</evidence>
<feature type="compositionally biased region" description="Gly residues" evidence="8">
    <location>
        <begin position="72"/>
        <end position="81"/>
    </location>
</feature>
<dbReference type="InterPro" id="IPR029034">
    <property type="entry name" value="Cystine-knot_cytokine"/>
</dbReference>
<dbReference type="GO" id="GO:0016020">
    <property type="term" value="C:membrane"/>
    <property type="evidence" value="ECO:0007669"/>
    <property type="project" value="InterPro"/>
</dbReference>
<protein>
    <submittedName>
        <fullName evidence="12 13">Uncharacterized protein LOC101899266</fullName>
    </submittedName>
</protein>
<evidence type="ECO:0000256" key="3">
    <source>
        <dbReference type="ARBA" id="ARBA00022525"/>
    </source>
</evidence>
<dbReference type="GO" id="GO:0005615">
    <property type="term" value="C:extracellular space"/>
    <property type="evidence" value="ECO:0007669"/>
    <property type="project" value="TreeGrafter"/>
</dbReference>
<name>A0A1I8NF24_MUSDO</name>
<evidence type="ECO:0000313" key="13">
    <source>
        <dbReference type="RefSeq" id="XP_058985645.1"/>
    </source>
</evidence>
<dbReference type="PANTHER" id="PTHR11633:SF1">
    <property type="entry name" value="LD28763P"/>
    <property type="match status" value="1"/>
</dbReference>
<keyword evidence="11" id="KW-1185">Reference proteome</keyword>
<dbReference type="Gene3D" id="2.10.90.10">
    <property type="entry name" value="Cystine-knot cytokines"/>
    <property type="match status" value="1"/>
</dbReference>
<evidence type="ECO:0000313" key="11">
    <source>
        <dbReference type="Proteomes" id="UP001652621"/>
    </source>
</evidence>
<dbReference type="VEuPathDB" id="VectorBase:MDOMA2_016919"/>
<dbReference type="InterPro" id="IPR000072">
    <property type="entry name" value="PDGF/VEGF_dom"/>
</dbReference>
<dbReference type="Pfam" id="PF00341">
    <property type="entry name" value="PDGF"/>
    <property type="match status" value="1"/>
</dbReference>
<dbReference type="RefSeq" id="XP_058985645.1">
    <property type="nucleotide sequence ID" value="XM_059129662.1"/>
</dbReference>
<keyword evidence="3" id="KW-0964">Secreted</keyword>
<dbReference type="OrthoDB" id="8878063at2759"/>
<evidence type="ECO:0000256" key="6">
    <source>
        <dbReference type="ARBA" id="ARBA00023246"/>
    </source>
</evidence>
<organism evidence="10">
    <name type="scientific">Musca domestica</name>
    <name type="common">House fly</name>
    <dbReference type="NCBI Taxonomy" id="7370"/>
    <lineage>
        <taxon>Eukaryota</taxon>
        <taxon>Metazoa</taxon>
        <taxon>Ecdysozoa</taxon>
        <taxon>Arthropoda</taxon>
        <taxon>Hexapoda</taxon>
        <taxon>Insecta</taxon>
        <taxon>Pterygota</taxon>
        <taxon>Neoptera</taxon>
        <taxon>Endopterygota</taxon>
        <taxon>Diptera</taxon>
        <taxon>Brachycera</taxon>
        <taxon>Muscomorpha</taxon>
        <taxon>Muscoidea</taxon>
        <taxon>Muscidae</taxon>
        <taxon>Musca</taxon>
    </lineage>
</organism>
<comment type="subcellular location">
    <subcellularLocation>
        <location evidence="1">Secreted</location>
    </subcellularLocation>
</comment>
<dbReference type="GO" id="GO:0008083">
    <property type="term" value="F:growth factor activity"/>
    <property type="evidence" value="ECO:0007669"/>
    <property type="project" value="UniProtKB-KW"/>
</dbReference>
<evidence type="ECO:0000256" key="2">
    <source>
        <dbReference type="ARBA" id="ARBA00006686"/>
    </source>
</evidence>
<evidence type="ECO:0000313" key="12">
    <source>
        <dbReference type="RefSeq" id="XP_058985644.1"/>
    </source>
</evidence>
<reference evidence="12 13" key="2">
    <citation type="submission" date="2025-05" db="UniProtKB">
        <authorList>
            <consortium name="RefSeq"/>
        </authorList>
    </citation>
    <scope>IDENTIFICATION</scope>
    <source>
        <strain evidence="12 13">Aabys</strain>
        <tissue evidence="12 13">Whole body</tissue>
    </source>
</reference>
<dbReference type="SUPFAM" id="SSF57501">
    <property type="entry name" value="Cystine-knot cytokines"/>
    <property type="match status" value="1"/>
</dbReference>
<keyword evidence="6" id="KW-0497">Mitogen</keyword>
<evidence type="ECO:0000256" key="8">
    <source>
        <dbReference type="SAM" id="MobiDB-lite"/>
    </source>
</evidence>
<dbReference type="SMART" id="SM00141">
    <property type="entry name" value="PDGF"/>
    <property type="match status" value="1"/>
</dbReference>
<feature type="region of interest" description="Disordered" evidence="8">
    <location>
        <begin position="71"/>
        <end position="91"/>
    </location>
</feature>
<dbReference type="eggNOG" id="ENOG502S2VW">
    <property type="taxonomic scope" value="Eukaryota"/>
</dbReference>
<dbReference type="Proteomes" id="UP001652621">
    <property type="component" value="Unplaced"/>
</dbReference>
<feature type="domain" description="Platelet-derived growth factor (PDGF) family profile" evidence="9">
    <location>
        <begin position="177"/>
        <end position="243"/>
    </location>
</feature>
<keyword evidence="4" id="KW-0732">Signal</keyword>
<dbReference type="GO" id="GO:0051781">
    <property type="term" value="P:positive regulation of cell division"/>
    <property type="evidence" value="ECO:0007669"/>
    <property type="project" value="UniProtKB-KW"/>
</dbReference>
<gene>
    <name evidence="10" type="primary">101901439</name>
    <name evidence="12 13" type="synonym">LOC101899266</name>
</gene>
<evidence type="ECO:0000256" key="4">
    <source>
        <dbReference type="ARBA" id="ARBA00022729"/>
    </source>
</evidence>
<comment type="similarity">
    <text evidence="2 7">Belongs to the PDGF/VEGF growth factor family.</text>
</comment>
<dbReference type="PROSITE" id="PS50278">
    <property type="entry name" value="PDGF_2"/>
    <property type="match status" value="1"/>
</dbReference>
<dbReference type="Pfam" id="PF03128">
    <property type="entry name" value="CXCXC"/>
    <property type="match status" value="1"/>
</dbReference>
<evidence type="ECO:0000256" key="7">
    <source>
        <dbReference type="RuleBase" id="RU003818"/>
    </source>
</evidence>
<dbReference type="PANTHER" id="PTHR11633">
    <property type="entry name" value="PLATELET-DERIVED GROWTH FACTOR"/>
    <property type="match status" value="1"/>
</dbReference>
<dbReference type="GO" id="GO:0008284">
    <property type="term" value="P:positive regulation of cell population proliferation"/>
    <property type="evidence" value="ECO:0007669"/>
    <property type="project" value="TreeGrafter"/>
</dbReference>
<dbReference type="GO" id="GO:0070851">
    <property type="term" value="F:growth factor receptor binding"/>
    <property type="evidence" value="ECO:0007669"/>
    <property type="project" value="TreeGrafter"/>
</dbReference>
<dbReference type="InterPro" id="IPR004153">
    <property type="entry name" value="CXCXC_repeat"/>
</dbReference>
<evidence type="ECO:0000256" key="5">
    <source>
        <dbReference type="ARBA" id="ARBA00023030"/>
    </source>
</evidence>
<feature type="region of interest" description="Disordered" evidence="8">
    <location>
        <begin position="1"/>
        <end position="23"/>
    </location>
</feature>
<sequence length="348" mass="39259">MSQINHKHWYSPSRSGSATPPYNRAMKQRHHQLPLLFAFGCLLFLGPLVAHAAVGVNERFVYNKSKEDINASGGGGAGAGTGSVEDSNDTDTTNVKLLGEYETDPIPMDFYRELNNITDISEFIEKFIDPDSIDPKLGIHENLRRNVERASFVRAKSASCIPEPTVVDLAPINPKNNFFPRCTRVKRCGGCCNTPWMSCQPTKTEIVNYQVYRYCYEHGAKFCGLDIIPVEQHLECKCDCRVKPTDCNAYQTYDECRCHCTNTEARDKCLELEHKDWDENSCRCVCRHPENCTTGSYYDENQCKCLLLSTNAENSDDIAVAPLSLADRRRFIVKPIPVDADNSTIYQV</sequence>
<dbReference type="EnsemblMetazoa" id="MDOA014523-RB">
    <property type="protein sequence ID" value="MDOA014523-PB"/>
    <property type="gene ID" value="MDOA014523"/>
</dbReference>
<evidence type="ECO:0000256" key="1">
    <source>
        <dbReference type="ARBA" id="ARBA00004613"/>
    </source>
</evidence>
<proteinExistence type="inferred from homology"/>
<dbReference type="AlphaFoldDB" id="A0A1I8NF24"/>
<evidence type="ECO:0000313" key="10">
    <source>
        <dbReference type="EnsemblMetazoa" id="MDOA014523-PB"/>
    </source>
</evidence>
<dbReference type="RefSeq" id="XP_058985644.1">
    <property type="nucleotide sequence ID" value="XM_059129661.1"/>
</dbReference>
<keyword evidence="5 7" id="KW-0339">Growth factor</keyword>
<accession>A0A1I8NF24</accession>